<protein>
    <submittedName>
        <fullName evidence="1">Uncharacterized protein</fullName>
    </submittedName>
</protein>
<name>A0A1K0I844_CUPNE</name>
<reference evidence="1" key="1">
    <citation type="submission" date="2016-09" db="EMBL/GenBank/DDBJ databases">
        <authorList>
            <person name="Capua I."/>
            <person name="De Benedictis P."/>
            <person name="Joannis T."/>
            <person name="Lombin L.H."/>
            <person name="Cattoli G."/>
        </authorList>
    </citation>
    <scope>NUCLEOTIDE SEQUENCE</scope>
    <source>
        <strain evidence="1">B9</strain>
    </source>
</reference>
<organism evidence="1">
    <name type="scientific">Cupriavidus necator</name>
    <name type="common">Alcaligenes eutrophus</name>
    <name type="synonym">Ralstonia eutropha</name>
    <dbReference type="NCBI Taxonomy" id="106590"/>
    <lineage>
        <taxon>Bacteria</taxon>
        <taxon>Pseudomonadati</taxon>
        <taxon>Pseudomonadota</taxon>
        <taxon>Betaproteobacteria</taxon>
        <taxon>Burkholderiales</taxon>
        <taxon>Burkholderiaceae</taxon>
        <taxon>Cupriavidus</taxon>
    </lineage>
</organism>
<proteinExistence type="predicted"/>
<evidence type="ECO:0000313" key="1">
    <source>
        <dbReference type="EMBL" id="SCU73437.1"/>
    </source>
</evidence>
<sequence>MTLRESSDFYFLAQKTRQGTRQTFSK</sequence>
<dbReference type="EMBL" id="FMSH01000014">
    <property type="protein sequence ID" value="SCU73437.1"/>
    <property type="molecule type" value="Genomic_DNA"/>
</dbReference>
<dbReference type="AlphaFoldDB" id="A0A1K0I844"/>
<accession>A0A1K0I844</accession>
<gene>
    <name evidence="1" type="ORF">CNECB9_1100028</name>
</gene>